<name>A0A2G9T9M8_TELCI</name>
<evidence type="ECO:0000313" key="10">
    <source>
        <dbReference type="Proteomes" id="UP000230423"/>
    </source>
</evidence>
<keyword evidence="10" id="KW-1185">Reference proteome</keyword>
<keyword evidence="8" id="KW-0546">Nucleotide metabolism</keyword>
<dbReference type="OrthoDB" id="10014216at2759"/>
<evidence type="ECO:0000256" key="4">
    <source>
        <dbReference type="ARBA" id="ARBA00022723"/>
    </source>
</evidence>
<dbReference type="GO" id="GO:0009117">
    <property type="term" value="P:nucleotide metabolic process"/>
    <property type="evidence" value="ECO:0007669"/>
    <property type="project" value="UniProtKB-KW"/>
</dbReference>
<dbReference type="GO" id="GO:0008253">
    <property type="term" value="F:5'-nucleotidase activity"/>
    <property type="evidence" value="ECO:0007669"/>
    <property type="project" value="UniProtKB-EC"/>
</dbReference>
<dbReference type="InterPro" id="IPR006434">
    <property type="entry name" value="Pyrimidine_nucleotidase_eu"/>
</dbReference>
<accession>A0A2G9T9M8</accession>
<dbReference type="EC" id="3.1.3.5" evidence="3"/>
<gene>
    <name evidence="9" type="ORF">TELCIR_23953</name>
</gene>
<dbReference type="PANTHER" id="PTHR13045:SF0">
    <property type="entry name" value="7-METHYLGUANOSINE PHOSPHATE-SPECIFIC 5'-NUCLEOTIDASE"/>
    <property type="match status" value="1"/>
</dbReference>
<dbReference type="AlphaFoldDB" id="A0A2G9T9M8"/>
<evidence type="ECO:0000256" key="6">
    <source>
        <dbReference type="ARBA" id="ARBA00022801"/>
    </source>
</evidence>
<comment type="similarity">
    <text evidence="2">Belongs to the pyrimidine 5'-nucleotidase family.</text>
</comment>
<keyword evidence="4" id="KW-0479">Metal-binding</keyword>
<dbReference type="InterPro" id="IPR023214">
    <property type="entry name" value="HAD_sf"/>
</dbReference>
<feature type="non-terminal residue" evidence="9">
    <location>
        <position position="1"/>
    </location>
</feature>
<dbReference type="PANTHER" id="PTHR13045">
    <property type="entry name" value="5'-NUCLEOTIDASE"/>
    <property type="match status" value="1"/>
</dbReference>
<dbReference type="GO" id="GO:0000166">
    <property type="term" value="F:nucleotide binding"/>
    <property type="evidence" value="ECO:0007669"/>
    <property type="project" value="UniProtKB-KW"/>
</dbReference>
<comment type="catalytic activity">
    <reaction evidence="1">
        <text>a ribonucleoside 5'-phosphate + H2O = a ribonucleoside + phosphate</text>
        <dbReference type="Rhea" id="RHEA:12484"/>
        <dbReference type="ChEBI" id="CHEBI:15377"/>
        <dbReference type="ChEBI" id="CHEBI:18254"/>
        <dbReference type="ChEBI" id="CHEBI:43474"/>
        <dbReference type="ChEBI" id="CHEBI:58043"/>
        <dbReference type="EC" id="3.1.3.5"/>
    </reaction>
</comment>
<dbReference type="Pfam" id="PF05822">
    <property type="entry name" value="UMPH-1"/>
    <property type="match status" value="1"/>
</dbReference>
<dbReference type="GO" id="GO:0000287">
    <property type="term" value="F:magnesium ion binding"/>
    <property type="evidence" value="ECO:0007669"/>
    <property type="project" value="InterPro"/>
</dbReference>
<dbReference type="Gene3D" id="3.40.50.1000">
    <property type="entry name" value="HAD superfamily/HAD-like"/>
    <property type="match status" value="1"/>
</dbReference>
<organism evidence="9 10">
    <name type="scientific">Teladorsagia circumcincta</name>
    <name type="common">Brown stomach worm</name>
    <name type="synonym">Ostertagia circumcincta</name>
    <dbReference type="NCBI Taxonomy" id="45464"/>
    <lineage>
        <taxon>Eukaryota</taxon>
        <taxon>Metazoa</taxon>
        <taxon>Ecdysozoa</taxon>
        <taxon>Nematoda</taxon>
        <taxon>Chromadorea</taxon>
        <taxon>Rhabditida</taxon>
        <taxon>Rhabditina</taxon>
        <taxon>Rhabditomorpha</taxon>
        <taxon>Strongyloidea</taxon>
        <taxon>Trichostrongylidae</taxon>
        <taxon>Teladorsagia</taxon>
    </lineage>
</organism>
<reference evidence="9 10" key="1">
    <citation type="submission" date="2015-09" db="EMBL/GenBank/DDBJ databases">
        <title>Draft genome of the parasitic nematode Teladorsagia circumcincta isolate WARC Sus (inbred).</title>
        <authorList>
            <person name="Mitreva M."/>
        </authorList>
    </citation>
    <scope>NUCLEOTIDE SEQUENCE [LARGE SCALE GENOMIC DNA]</scope>
    <source>
        <strain evidence="9 10">S</strain>
    </source>
</reference>
<dbReference type="EMBL" id="KZ393653">
    <property type="protein sequence ID" value="PIO54677.1"/>
    <property type="molecule type" value="Genomic_DNA"/>
</dbReference>
<evidence type="ECO:0000256" key="1">
    <source>
        <dbReference type="ARBA" id="ARBA00000815"/>
    </source>
</evidence>
<sequence>NNVLLLGDSMGDIHMDVGVEKDGPTLKIGFLNSDVKGLLDHYMDVYDVVLVQDQSMKVPDTIVQAVAAGYLKRL</sequence>
<evidence type="ECO:0000256" key="3">
    <source>
        <dbReference type="ARBA" id="ARBA00012643"/>
    </source>
</evidence>
<dbReference type="InterPro" id="IPR036412">
    <property type="entry name" value="HAD-like_sf"/>
</dbReference>
<dbReference type="Proteomes" id="UP000230423">
    <property type="component" value="Unassembled WGS sequence"/>
</dbReference>
<evidence type="ECO:0000256" key="5">
    <source>
        <dbReference type="ARBA" id="ARBA00022741"/>
    </source>
</evidence>
<protein>
    <recommendedName>
        <fullName evidence="3">5'-nucleotidase</fullName>
        <ecNumber evidence="3">3.1.3.5</ecNumber>
    </recommendedName>
</protein>
<evidence type="ECO:0000256" key="2">
    <source>
        <dbReference type="ARBA" id="ARBA00008389"/>
    </source>
</evidence>
<keyword evidence="6" id="KW-0378">Hydrolase</keyword>
<dbReference type="GO" id="GO:0005737">
    <property type="term" value="C:cytoplasm"/>
    <property type="evidence" value="ECO:0007669"/>
    <property type="project" value="InterPro"/>
</dbReference>
<keyword evidence="7" id="KW-0460">Magnesium</keyword>
<proteinExistence type="inferred from homology"/>
<evidence type="ECO:0000256" key="8">
    <source>
        <dbReference type="ARBA" id="ARBA00023080"/>
    </source>
</evidence>
<keyword evidence="5" id="KW-0547">Nucleotide-binding</keyword>
<dbReference type="SUPFAM" id="SSF56784">
    <property type="entry name" value="HAD-like"/>
    <property type="match status" value="1"/>
</dbReference>
<evidence type="ECO:0000313" key="9">
    <source>
        <dbReference type="EMBL" id="PIO54677.1"/>
    </source>
</evidence>
<evidence type="ECO:0000256" key="7">
    <source>
        <dbReference type="ARBA" id="ARBA00022842"/>
    </source>
</evidence>